<evidence type="ECO:0000313" key="10">
    <source>
        <dbReference type="Proteomes" id="UP000197138"/>
    </source>
</evidence>
<dbReference type="GO" id="GO:0006355">
    <property type="term" value="P:regulation of DNA-templated transcription"/>
    <property type="evidence" value="ECO:0007669"/>
    <property type="project" value="UniProtKB-ARBA"/>
</dbReference>
<sequence>MMLGERHRPPDTTAYDSPWLLPDDTTDEILPPYSPDRLHDIISALQLYGRAGHDGGDPAEECDEFRMYEFKVRRCSRGRAHDWTECPYAHPGEKARRRDPRRHHYSAAACPDFRKGGCRKGDSCEFSHGVFECWLHPARYRTQPCKDGTNCTRRVCFFAHTPEQLRVVTPQHSPRSPKESPLGKMALVTPSTISPDDSPPMSPLARSVGTSGSPMTEMVLSLRNLQLDRVKSLPRSYNFSGSGYGSPRRSMLRPGIQSLPSTPTGGIGQAGYSECCWETGSEDEMAMERVESGRSLRTKMFEKLSQENSLGLGDPDPSPDVGWVSELVK</sequence>
<dbReference type="SMART" id="SM00356">
    <property type="entry name" value="ZnF_C3H1"/>
    <property type="match status" value="2"/>
</dbReference>
<dbReference type="Pfam" id="PF14608">
    <property type="entry name" value="zf-CCCH_2"/>
    <property type="match status" value="1"/>
</dbReference>
<dbReference type="Proteomes" id="UP000515151">
    <property type="component" value="Chromosome 2"/>
</dbReference>
<evidence type="ECO:0000256" key="3">
    <source>
        <dbReference type="ARBA" id="ARBA00022771"/>
    </source>
</evidence>
<organism evidence="9 10">
    <name type="scientific">Punica granatum</name>
    <name type="common">Pomegranate</name>
    <dbReference type="NCBI Taxonomy" id="22663"/>
    <lineage>
        <taxon>Eukaryota</taxon>
        <taxon>Viridiplantae</taxon>
        <taxon>Streptophyta</taxon>
        <taxon>Embryophyta</taxon>
        <taxon>Tracheophyta</taxon>
        <taxon>Spermatophyta</taxon>
        <taxon>Magnoliopsida</taxon>
        <taxon>eudicotyledons</taxon>
        <taxon>Gunneridae</taxon>
        <taxon>Pentapetalae</taxon>
        <taxon>rosids</taxon>
        <taxon>malvids</taxon>
        <taxon>Myrtales</taxon>
        <taxon>Lythraceae</taxon>
        <taxon>Punica</taxon>
    </lineage>
</organism>
<dbReference type="Pfam" id="PF25512">
    <property type="entry name" value="zf-CCCH_AtC3H23"/>
    <property type="match status" value="1"/>
</dbReference>
<feature type="region of interest" description="Disordered" evidence="7">
    <location>
        <begin position="1"/>
        <end position="21"/>
    </location>
</feature>
<dbReference type="AlphaFoldDB" id="A0A218XHR3"/>
<keyword evidence="3 6" id="KW-0863">Zinc-finger</keyword>
<reference evidence="12" key="4">
    <citation type="submission" date="2025-04" db="UniProtKB">
        <authorList>
            <consortium name="RefSeq"/>
        </authorList>
    </citation>
    <scope>IDENTIFICATION</scope>
    <source>
        <tissue evidence="12">Leaf</tissue>
    </source>
</reference>
<dbReference type="InterPro" id="IPR057444">
    <property type="entry name" value="Znf-CCCH_AtC3H23-like"/>
</dbReference>
<keyword evidence="11" id="KW-1185">Reference proteome</keyword>
<dbReference type="RefSeq" id="XP_031378775.1">
    <property type="nucleotide sequence ID" value="XM_031522915.1"/>
</dbReference>
<evidence type="ECO:0000256" key="2">
    <source>
        <dbReference type="ARBA" id="ARBA00022737"/>
    </source>
</evidence>
<gene>
    <name evidence="12" type="primary">LOC116194165</name>
    <name evidence="9" type="ORF">CDL15_Pgr000894</name>
</gene>
<evidence type="ECO:0000313" key="9">
    <source>
        <dbReference type="EMBL" id="OWM84454.1"/>
    </source>
</evidence>
<dbReference type="PANTHER" id="PTHR14493:SF155">
    <property type="entry name" value="ZINC FINGER CCCH DOMAIN-CONTAINING PROTEIN 20"/>
    <property type="match status" value="1"/>
</dbReference>
<feature type="domain" description="C3H1-type" evidence="8">
    <location>
        <begin position="105"/>
        <end position="131"/>
    </location>
</feature>
<dbReference type="Proteomes" id="UP000197138">
    <property type="component" value="Unassembled WGS sequence"/>
</dbReference>
<dbReference type="GeneID" id="116194165"/>
<dbReference type="PROSITE" id="PS50103">
    <property type="entry name" value="ZF_C3H1"/>
    <property type="match status" value="1"/>
</dbReference>
<reference evidence="9" key="2">
    <citation type="submission" date="2017-06" db="EMBL/GenBank/DDBJ databases">
        <title>The pomegranate genome and the genomics of punicalagin biosynthesis.</title>
        <authorList>
            <person name="Xu C."/>
        </authorList>
    </citation>
    <scope>NUCLEOTIDE SEQUENCE [LARGE SCALE GENOMIC DNA]</scope>
    <source>
        <tissue evidence="9">Fresh leaf</tissue>
    </source>
</reference>
<dbReference type="GO" id="GO:0003677">
    <property type="term" value="F:DNA binding"/>
    <property type="evidence" value="ECO:0007669"/>
    <property type="project" value="UniProtKB-KW"/>
</dbReference>
<dbReference type="InterPro" id="IPR045234">
    <property type="entry name" value="Unkempt-like"/>
</dbReference>
<feature type="region of interest" description="Disordered" evidence="7">
    <location>
        <begin position="306"/>
        <end position="329"/>
    </location>
</feature>
<evidence type="ECO:0000259" key="8">
    <source>
        <dbReference type="PROSITE" id="PS50103"/>
    </source>
</evidence>
<dbReference type="Pfam" id="PF00642">
    <property type="entry name" value="zf-CCCH"/>
    <property type="match status" value="1"/>
</dbReference>
<evidence type="ECO:0000256" key="1">
    <source>
        <dbReference type="ARBA" id="ARBA00022723"/>
    </source>
</evidence>
<evidence type="ECO:0000256" key="5">
    <source>
        <dbReference type="ARBA" id="ARBA00023125"/>
    </source>
</evidence>
<keyword evidence="4 6" id="KW-0862">Zinc</keyword>
<dbReference type="OrthoDB" id="410307at2759"/>
<name>A0A218XHR3_PUNGR</name>
<feature type="region of interest" description="Disordered" evidence="7">
    <location>
        <begin position="192"/>
        <end position="213"/>
    </location>
</feature>
<feature type="compositionally biased region" description="Basic and acidic residues" evidence="7">
    <location>
        <begin position="1"/>
        <end position="10"/>
    </location>
</feature>
<evidence type="ECO:0000313" key="12">
    <source>
        <dbReference type="RefSeq" id="XP_031378775.1"/>
    </source>
</evidence>
<accession>A0A218XHR3</accession>
<proteinExistence type="predicted"/>
<evidence type="ECO:0000313" key="11">
    <source>
        <dbReference type="Proteomes" id="UP000515151"/>
    </source>
</evidence>
<evidence type="ECO:0000256" key="4">
    <source>
        <dbReference type="ARBA" id="ARBA00022833"/>
    </source>
</evidence>
<keyword evidence="5" id="KW-0238">DNA-binding</keyword>
<reference evidence="10" key="1">
    <citation type="journal article" date="2017" name="Plant J.">
        <title>The pomegranate (Punica granatum L.) genome and the genomics of punicalagin biosynthesis.</title>
        <authorList>
            <person name="Qin G."/>
            <person name="Xu C."/>
            <person name="Ming R."/>
            <person name="Tang H."/>
            <person name="Guyot R."/>
            <person name="Kramer E.M."/>
            <person name="Hu Y."/>
            <person name="Yi X."/>
            <person name="Qi Y."/>
            <person name="Xu X."/>
            <person name="Gao Z."/>
            <person name="Pan H."/>
            <person name="Jian J."/>
            <person name="Tian Y."/>
            <person name="Yue Z."/>
            <person name="Xu Y."/>
        </authorList>
    </citation>
    <scope>NUCLEOTIDE SEQUENCE [LARGE SCALE GENOMIC DNA]</scope>
    <source>
        <strain evidence="10">cv. Dabenzi</strain>
    </source>
</reference>
<dbReference type="Gene3D" id="4.10.1000.10">
    <property type="entry name" value="Zinc finger, CCCH-type"/>
    <property type="match status" value="1"/>
</dbReference>
<dbReference type="EMBL" id="MTKT01001357">
    <property type="protein sequence ID" value="OWM84454.1"/>
    <property type="molecule type" value="Genomic_DNA"/>
</dbReference>
<protein>
    <submittedName>
        <fullName evidence="12">Zinc finger CCCH domain-containing protein 20-like</fullName>
    </submittedName>
</protein>
<feature type="zinc finger region" description="C3H1-type" evidence="6">
    <location>
        <begin position="105"/>
        <end position="131"/>
    </location>
</feature>
<evidence type="ECO:0000256" key="7">
    <source>
        <dbReference type="SAM" id="MobiDB-lite"/>
    </source>
</evidence>
<reference evidence="11" key="3">
    <citation type="journal article" date="2020" name="Plant Biotechnol. J.">
        <title>The pomegranate (Punica granatum L.) draft genome dissects genetic divergence between soft- and hard-seeded cultivars.</title>
        <authorList>
            <person name="Luo X."/>
            <person name="Li H."/>
            <person name="Wu Z."/>
            <person name="Yao W."/>
            <person name="Zhao P."/>
            <person name="Cao D."/>
            <person name="Yu H."/>
            <person name="Li K."/>
            <person name="Poudel K."/>
            <person name="Zhao D."/>
            <person name="Zhang F."/>
            <person name="Xia X."/>
            <person name="Chen L."/>
            <person name="Wang Q."/>
            <person name="Jing D."/>
            <person name="Cao S."/>
        </authorList>
    </citation>
    <scope>NUCLEOTIDE SEQUENCE [LARGE SCALE GENOMIC DNA]</scope>
</reference>
<dbReference type="InterPro" id="IPR000571">
    <property type="entry name" value="Znf_CCCH"/>
</dbReference>
<keyword evidence="2" id="KW-0677">Repeat</keyword>
<dbReference type="PANTHER" id="PTHR14493">
    <property type="entry name" value="UNKEMPT FAMILY MEMBER"/>
    <property type="match status" value="1"/>
</dbReference>
<evidence type="ECO:0000256" key="6">
    <source>
        <dbReference type="PROSITE-ProRule" id="PRU00723"/>
    </source>
</evidence>
<dbReference type="FunFam" id="3.30.1370.210:FF:000009">
    <property type="entry name" value="Zinc finger CCCH domain-containing protein 66"/>
    <property type="match status" value="1"/>
</dbReference>
<keyword evidence="1 6" id="KW-0479">Metal-binding</keyword>
<dbReference type="GO" id="GO:0008270">
    <property type="term" value="F:zinc ion binding"/>
    <property type="evidence" value="ECO:0007669"/>
    <property type="project" value="UniProtKB-KW"/>
</dbReference>